<evidence type="ECO:0000256" key="1">
    <source>
        <dbReference type="SAM" id="Phobius"/>
    </source>
</evidence>
<sequence length="247" mass="28114">MIDNYNIYHYNKNELSVLIIQGIFLCILLGYLFYNNILGVLVLLPFTFLYVKNKKTYYVLNRKWQLTKEFKDGLSSLIAALNAGYSVENAISQAANDLKQMYEKESLIITEFDTIVSKLQMNQNTEEVFHDFGERSDVEDIKNFADVFKTAKRTGGDIIRIMRSTEKTINDKIEVESEIQTLIAGKRLEVKIMNGMPCGIILFLRVSSPGFLDPLYGNLSGVLIMSAILAVYYGITKATEKLTDIRV</sequence>
<feature type="transmembrane region" description="Helical" evidence="1">
    <location>
        <begin position="18"/>
        <end position="51"/>
    </location>
</feature>
<dbReference type="EMBL" id="AP023368">
    <property type="protein sequence ID" value="BCJ97007.1"/>
    <property type="molecule type" value="Genomic_DNA"/>
</dbReference>
<feature type="transmembrane region" description="Helical" evidence="1">
    <location>
        <begin position="218"/>
        <end position="235"/>
    </location>
</feature>
<keyword evidence="1" id="KW-1133">Transmembrane helix</keyword>
<organism evidence="2 3">
    <name type="scientific">Anaerocolumna chitinilytica</name>
    <dbReference type="NCBI Taxonomy" id="1727145"/>
    <lineage>
        <taxon>Bacteria</taxon>
        <taxon>Bacillati</taxon>
        <taxon>Bacillota</taxon>
        <taxon>Clostridia</taxon>
        <taxon>Lachnospirales</taxon>
        <taxon>Lachnospiraceae</taxon>
        <taxon>Anaerocolumna</taxon>
    </lineage>
</organism>
<keyword evidence="1" id="KW-0812">Transmembrane</keyword>
<accession>A0A7I8DH43</accession>
<keyword evidence="1" id="KW-0472">Membrane</keyword>
<keyword evidence="3" id="KW-1185">Reference proteome</keyword>
<name>A0A7I8DH43_9FIRM</name>
<reference evidence="2 3" key="2">
    <citation type="submission" date="2020-08" db="EMBL/GenBank/DDBJ databases">
        <authorList>
            <person name="Ueki A."/>
            <person name="Tonouchi A."/>
        </authorList>
    </citation>
    <scope>NUCLEOTIDE SEQUENCE [LARGE SCALE GENOMIC DNA]</scope>
    <source>
        <strain evidence="2 3">CTTW</strain>
    </source>
</reference>
<reference evidence="2 3" key="1">
    <citation type="submission" date="2020-08" db="EMBL/GenBank/DDBJ databases">
        <title>Draft genome sequencing of an Anaerocolumna strain isolated from anoxic soil subjected to BSD treatment.</title>
        <authorList>
            <person name="Uek A."/>
            <person name="Tonouchi A."/>
        </authorList>
    </citation>
    <scope>NUCLEOTIDE SEQUENCE [LARGE SCALE GENOMIC DNA]</scope>
    <source>
        <strain evidence="2 3">CTTW</strain>
    </source>
</reference>
<dbReference type="KEGG" id="acht:bsdcttw_00480"/>
<dbReference type="PANTHER" id="PTHR35007">
    <property type="entry name" value="INTEGRAL MEMBRANE PROTEIN-RELATED"/>
    <property type="match status" value="1"/>
</dbReference>
<dbReference type="PANTHER" id="PTHR35007:SF1">
    <property type="entry name" value="PILUS ASSEMBLY PROTEIN"/>
    <property type="match status" value="1"/>
</dbReference>
<proteinExistence type="predicted"/>
<gene>
    <name evidence="2" type="ORF">bsdcttw_00480</name>
</gene>
<evidence type="ECO:0008006" key="4">
    <source>
        <dbReference type="Google" id="ProtNLM"/>
    </source>
</evidence>
<evidence type="ECO:0000313" key="2">
    <source>
        <dbReference type="EMBL" id="BCJ97007.1"/>
    </source>
</evidence>
<dbReference type="Proteomes" id="UP000515703">
    <property type="component" value="Chromosome"/>
</dbReference>
<protein>
    <recommendedName>
        <fullName evidence="4">Tight adherence protein B</fullName>
    </recommendedName>
</protein>
<evidence type="ECO:0000313" key="3">
    <source>
        <dbReference type="Proteomes" id="UP000515703"/>
    </source>
</evidence>
<dbReference type="AlphaFoldDB" id="A0A7I8DH43"/>